<feature type="signal peptide" evidence="1">
    <location>
        <begin position="1"/>
        <end position="29"/>
    </location>
</feature>
<dbReference type="AlphaFoldDB" id="A0A1E5P0S3"/>
<dbReference type="PROSITE" id="PS51318">
    <property type="entry name" value="TAT"/>
    <property type="match status" value="1"/>
</dbReference>
<dbReference type="InterPro" id="IPR006311">
    <property type="entry name" value="TAT_signal"/>
</dbReference>
<proteinExistence type="predicted"/>
<keyword evidence="1" id="KW-0732">Signal</keyword>
<gene>
    <name evidence="2" type="ORF">BGK67_33715</name>
</gene>
<organism evidence="2 3">
    <name type="scientific">Streptomyces subrutilus</name>
    <dbReference type="NCBI Taxonomy" id="36818"/>
    <lineage>
        <taxon>Bacteria</taxon>
        <taxon>Bacillati</taxon>
        <taxon>Actinomycetota</taxon>
        <taxon>Actinomycetes</taxon>
        <taxon>Kitasatosporales</taxon>
        <taxon>Streptomycetaceae</taxon>
        <taxon>Streptomyces</taxon>
    </lineage>
</organism>
<protein>
    <recommendedName>
        <fullName evidence="4">PLAT domain-containing protein</fullName>
    </recommendedName>
</protein>
<evidence type="ECO:0000256" key="1">
    <source>
        <dbReference type="SAM" id="SignalP"/>
    </source>
</evidence>
<dbReference type="RefSeq" id="WP_069924536.1">
    <property type="nucleotide sequence ID" value="NZ_MEHK01000002.1"/>
</dbReference>
<evidence type="ECO:0000313" key="2">
    <source>
        <dbReference type="EMBL" id="OEJ22488.1"/>
    </source>
</evidence>
<dbReference type="STRING" id="36818.BGK67_33715"/>
<accession>A0A1E5P0S3</accession>
<feature type="chain" id="PRO_5009182807" description="PLAT domain-containing protein" evidence="1">
    <location>
        <begin position="30"/>
        <end position="139"/>
    </location>
</feature>
<evidence type="ECO:0008006" key="4">
    <source>
        <dbReference type="Google" id="ProtNLM"/>
    </source>
</evidence>
<dbReference type="Proteomes" id="UP000095705">
    <property type="component" value="Unassembled WGS sequence"/>
</dbReference>
<dbReference type="OrthoDB" id="9072761at2"/>
<name>A0A1E5P0S3_9ACTN</name>
<sequence>MKRRSRRAAAVLLLAAGAALGAVTAPVGAAPYAAAPSHQLRLVTGNPEDDGSTQLMVAPRRGGGWDFEGMLTKLSRTPGRLTLEAGEDPDSGRTVRRLATWCDPAGSSTRVSGVNHNEYLYLVWRGEDGLPTAWSSRHM</sequence>
<dbReference type="EMBL" id="MEHK01000002">
    <property type="protein sequence ID" value="OEJ22488.1"/>
    <property type="molecule type" value="Genomic_DNA"/>
</dbReference>
<comment type="caution">
    <text evidence="2">The sequence shown here is derived from an EMBL/GenBank/DDBJ whole genome shotgun (WGS) entry which is preliminary data.</text>
</comment>
<evidence type="ECO:0000313" key="3">
    <source>
        <dbReference type="Proteomes" id="UP000095705"/>
    </source>
</evidence>
<reference evidence="2 3" key="1">
    <citation type="submission" date="2016-08" db="EMBL/GenBank/DDBJ databases">
        <title>The complete genome of Streptomyces subrutilus 10-1-1.</title>
        <authorList>
            <person name="Chen X."/>
        </authorList>
    </citation>
    <scope>NUCLEOTIDE SEQUENCE [LARGE SCALE GENOMIC DNA]</scope>
    <source>
        <strain evidence="2 3">10-1-1</strain>
    </source>
</reference>
<keyword evidence="3" id="KW-1185">Reference proteome</keyword>